<gene>
    <name evidence="1" type="ORF">SAMN05216268_118138</name>
</gene>
<comment type="caution">
    <text evidence="1">The sequence shown here is derived from an EMBL/GenBank/DDBJ whole genome shotgun (WGS) entry which is preliminary data.</text>
</comment>
<reference evidence="2" key="1">
    <citation type="submission" date="2016-11" db="EMBL/GenBank/DDBJ databases">
        <authorList>
            <person name="Jaros S."/>
            <person name="Januszkiewicz K."/>
            <person name="Wedrychowicz H."/>
        </authorList>
    </citation>
    <scope>NUCLEOTIDE SEQUENCE [LARGE SCALE GENOMIC DNA]</scope>
    <source>
        <strain evidence="2">CGMCC 4.3555</strain>
    </source>
</reference>
<name>A0A9X8QYD0_9ACTN</name>
<proteinExistence type="predicted"/>
<accession>A0A9X8QYD0</accession>
<evidence type="ECO:0000313" key="1">
    <source>
        <dbReference type="EMBL" id="SHN05153.1"/>
    </source>
</evidence>
<organism evidence="1 2">
    <name type="scientific">Streptomyces yunnanensis</name>
    <dbReference type="NCBI Taxonomy" id="156453"/>
    <lineage>
        <taxon>Bacteria</taxon>
        <taxon>Bacillati</taxon>
        <taxon>Actinomycetota</taxon>
        <taxon>Actinomycetes</taxon>
        <taxon>Kitasatosporales</taxon>
        <taxon>Streptomycetaceae</taxon>
        <taxon>Streptomyces</taxon>
    </lineage>
</organism>
<sequence>MDESRLTESLAEAGLKYRGVIDPATPLIPPNLAGFANSCPAEEVADVEYLMSDDPQLLGKANSGWYRLAREGGLFAAGDPEFLLAVDCAEPDEPRLWRWARVSLSDQWDIAGAGAATGILGNGSGHPAFVMLSLDGESIVRAQQGETSTEFVLVREPHHVQFFRNLAAQMLRWPDTTEPSKAAIERWLTAAAE</sequence>
<dbReference type="AlphaFoldDB" id="A0A9X8QYD0"/>
<dbReference type="EMBL" id="FRBK01000018">
    <property type="protein sequence ID" value="SHN05153.1"/>
    <property type="molecule type" value="Genomic_DNA"/>
</dbReference>
<evidence type="ECO:0000313" key="2">
    <source>
        <dbReference type="Proteomes" id="UP000184388"/>
    </source>
</evidence>
<protein>
    <submittedName>
        <fullName evidence="1">Uncharacterized protein</fullName>
    </submittedName>
</protein>
<dbReference type="Proteomes" id="UP000184388">
    <property type="component" value="Unassembled WGS sequence"/>
</dbReference>
<dbReference type="RefSeq" id="WP_073447902.1">
    <property type="nucleotide sequence ID" value="NZ_FRBK01000018.1"/>
</dbReference>